<dbReference type="RefSeq" id="WP_089061475.1">
    <property type="nucleotide sequence ID" value="NZ_CP022315.1"/>
</dbReference>
<keyword evidence="4" id="KW-0326">Glycosidase</keyword>
<dbReference type="KEGG" id="vil:CFK37_08595"/>
<dbReference type="InterPro" id="IPR011682">
    <property type="entry name" value="Glyco_hydro_38_C"/>
</dbReference>
<dbReference type="CDD" id="cd10814">
    <property type="entry name" value="GH38N_AMII_SpGH38_like"/>
    <property type="match status" value="1"/>
</dbReference>
<dbReference type="InterPro" id="IPR037094">
    <property type="entry name" value="Glyco_hydro_38_cen_sf"/>
</dbReference>
<dbReference type="PANTHER" id="PTHR46017:SF2">
    <property type="entry name" value="MANNOSYLGLYCERATE HYDROLASE"/>
    <property type="match status" value="1"/>
</dbReference>
<dbReference type="InterPro" id="IPR028995">
    <property type="entry name" value="Glyco_hydro_57/38_cen_sf"/>
</dbReference>
<dbReference type="InterPro" id="IPR015341">
    <property type="entry name" value="Glyco_hydro_38_cen"/>
</dbReference>
<gene>
    <name evidence="6" type="ORF">CFK37_08595</name>
</gene>
<evidence type="ECO:0000256" key="2">
    <source>
        <dbReference type="ARBA" id="ARBA00022723"/>
    </source>
</evidence>
<dbReference type="SUPFAM" id="SSF74650">
    <property type="entry name" value="Galactose mutarotase-like"/>
    <property type="match status" value="1"/>
</dbReference>
<name>A0A220U2E8_9BACI</name>
<evidence type="ECO:0000313" key="7">
    <source>
        <dbReference type="Proteomes" id="UP000198312"/>
    </source>
</evidence>
<reference evidence="6 7" key="1">
    <citation type="submission" date="2017-07" db="EMBL/GenBank/DDBJ databases">
        <title>Virgibacillus sp. LM2416.</title>
        <authorList>
            <person name="Tak E.J."/>
            <person name="Bae J.-W."/>
        </authorList>
    </citation>
    <scope>NUCLEOTIDE SEQUENCE [LARGE SCALE GENOMIC DNA]</scope>
    <source>
        <strain evidence="6 7">LM2416</strain>
    </source>
</reference>
<dbReference type="Gene3D" id="2.60.40.2220">
    <property type="match status" value="1"/>
</dbReference>
<evidence type="ECO:0000313" key="6">
    <source>
        <dbReference type="EMBL" id="ASK62215.1"/>
    </source>
</evidence>
<dbReference type="InterPro" id="IPR027291">
    <property type="entry name" value="Glyco_hydro_38_N_sf"/>
</dbReference>
<dbReference type="InterPro" id="IPR041147">
    <property type="entry name" value="GH38_C"/>
</dbReference>
<proteinExistence type="inferred from homology"/>
<evidence type="ECO:0000259" key="5">
    <source>
        <dbReference type="SMART" id="SM00872"/>
    </source>
</evidence>
<protein>
    <submittedName>
        <fullName evidence="6">Alpha-mannosidase</fullName>
    </submittedName>
</protein>
<dbReference type="GO" id="GO:0046872">
    <property type="term" value="F:metal ion binding"/>
    <property type="evidence" value="ECO:0007669"/>
    <property type="project" value="UniProtKB-KW"/>
</dbReference>
<keyword evidence="7" id="KW-1185">Reference proteome</keyword>
<dbReference type="GO" id="GO:0004559">
    <property type="term" value="F:alpha-mannosidase activity"/>
    <property type="evidence" value="ECO:0007669"/>
    <property type="project" value="InterPro"/>
</dbReference>
<dbReference type="Pfam" id="PF09261">
    <property type="entry name" value="Alpha-mann_mid"/>
    <property type="match status" value="1"/>
</dbReference>
<evidence type="ECO:0000256" key="3">
    <source>
        <dbReference type="ARBA" id="ARBA00022801"/>
    </source>
</evidence>
<comment type="similarity">
    <text evidence="1">Belongs to the glycosyl hydrolase 38 family.</text>
</comment>
<dbReference type="PANTHER" id="PTHR46017">
    <property type="entry name" value="ALPHA-MANNOSIDASE 2C1"/>
    <property type="match status" value="1"/>
</dbReference>
<organism evidence="6 7">
    <name type="scientific">Virgibacillus phasianinus</name>
    <dbReference type="NCBI Taxonomy" id="2017483"/>
    <lineage>
        <taxon>Bacteria</taxon>
        <taxon>Bacillati</taxon>
        <taxon>Bacillota</taxon>
        <taxon>Bacilli</taxon>
        <taxon>Bacillales</taxon>
        <taxon>Bacillaceae</taxon>
        <taxon>Virgibacillus</taxon>
    </lineage>
</organism>
<dbReference type="Pfam" id="PF07748">
    <property type="entry name" value="Glyco_hydro_38C"/>
    <property type="match status" value="1"/>
</dbReference>
<dbReference type="Gene3D" id="2.60.40.2210">
    <property type="match status" value="1"/>
</dbReference>
<dbReference type="Pfam" id="PF18438">
    <property type="entry name" value="Glyco_hydro_38"/>
    <property type="match status" value="1"/>
</dbReference>
<dbReference type="Gene3D" id="1.20.1270.50">
    <property type="entry name" value="Glycoside hydrolase family 38, central domain"/>
    <property type="match status" value="1"/>
</dbReference>
<evidence type="ECO:0000256" key="4">
    <source>
        <dbReference type="ARBA" id="ARBA00023295"/>
    </source>
</evidence>
<dbReference type="InterPro" id="IPR000602">
    <property type="entry name" value="Glyco_hydro_38_N"/>
</dbReference>
<dbReference type="GO" id="GO:0006013">
    <property type="term" value="P:mannose metabolic process"/>
    <property type="evidence" value="ECO:0007669"/>
    <property type="project" value="InterPro"/>
</dbReference>
<dbReference type="InterPro" id="IPR011013">
    <property type="entry name" value="Gal_mutarotase_sf_dom"/>
</dbReference>
<evidence type="ECO:0000256" key="1">
    <source>
        <dbReference type="ARBA" id="ARBA00009792"/>
    </source>
</evidence>
<sequence length="906" mass="102931">MEDKKQIHIISHTHWDREWYLPYEKHHVLLSKLMDRLLDTLENNPDFKSFHLDGQTIILDDYLQIRPDQREKLQKFVEEGRLHIGPWYILQDEFLTSSEANIRNLQYGLKDAAKWGGVSKVGYFPDSFGNIGQAPQILSQAGINNAVFGRGVKPTGFNNTVSETENYESPYSEMVWRAPDGSSVLGILFANWYCNGNEVPTAEKEAEKYWEQHIASLEKYAASPHMLAMNGCDHQPIQTDLPEAIQTAERLYPDIEFVHSNFNDYLENLTSTLPENLKVIDGELRSQQTDGWGTLVNTASARVYIKQMNQHNQVLLEKVAEPLSTFAYLNGMDYPHHLLEYAWKTLMQNHPHDSICGCSVDEVHREMVTRFEKSKHVAEMIIDESLDSLSGNVNTTCFEKWGDDVLPFTVYNTTGWERSGVMSITLDVRRDYFAEGVNKQELKGFPLGEKILVDESGLAYNCTVEDLGIAFDYDLPEEKFRQPYMARRVRLTFEAENVPALGYKTFAWVTAPSKETQKHSLITNDNEMANDHLNVKINENGSLTVTDKANGRVFEELCVYEDTGDIGNEYMYKQPNGETALTTKDVAAKVNFVEDSPFQAAYEIIHEWEIPASASDLLEKEQKEVVWFTGRQSTRAEEKTPFTIKTVVTLEKNSKGLKVRTTFNNQAKDHRLRALFPTDIQTDVHHADSIFEVAKRSNEPAEEWTNPDFSQHQQAFVDVRADAEGLTIANQGLNEYEVLRDGRNTIAITLLRSVGELGDWGHFPTPEAQCLGEHTVSFCIFPNGGKDDASTAYQRAYQYQVPWSVKQTAVHNGDLPPVHSFVEWKASNLAFSSMNAAGHSGDVMLRWFNMANEDDSLQVKVPNQRAYVSNVIEEVNEPLQIDGEDYVDVPVQKHGIVTLGFSKEKE</sequence>
<dbReference type="OrthoDB" id="9764050at2"/>
<keyword evidence="3" id="KW-0378">Hydrolase</keyword>
<dbReference type="SUPFAM" id="SSF88713">
    <property type="entry name" value="Glycoside hydrolase/deacetylase"/>
    <property type="match status" value="1"/>
</dbReference>
<dbReference type="SMART" id="SM00872">
    <property type="entry name" value="Alpha-mann_mid"/>
    <property type="match status" value="1"/>
</dbReference>
<feature type="domain" description="Glycoside hydrolase family 38 central" evidence="5">
    <location>
        <begin position="298"/>
        <end position="371"/>
    </location>
</feature>
<dbReference type="EMBL" id="CP022315">
    <property type="protein sequence ID" value="ASK62215.1"/>
    <property type="molecule type" value="Genomic_DNA"/>
</dbReference>
<dbReference type="Proteomes" id="UP000198312">
    <property type="component" value="Chromosome"/>
</dbReference>
<dbReference type="Gene3D" id="3.20.110.10">
    <property type="entry name" value="Glycoside hydrolase 38, N terminal domain"/>
    <property type="match status" value="1"/>
</dbReference>
<dbReference type="Pfam" id="PF01074">
    <property type="entry name" value="Glyco_hydro_38N"/>
    <property type="match status" value="1"/>
</dbReference>
<dbReference type="GO" id="GO:0009313">
    <property type="term" value="P:oligosaccharide catabolic process"/>
    <property type="evidence" value="ECO:0007669"/>
    <property type="project" value="TreeGrafter"/>
</dbReference>
<dbReference type="AlphaFoldDB" id="A0A220U2E8"/>
<keyword evidence="2" id="KW-0479">Metal-binding</keyword>
<dbReference type="SUPFAM" id="SSF88688">
    <property type="entry name" value="Families 57/38 glycoside transferase middle domain"/>
    <property type="match status" value="1"/>
</dbReference>
<dbReference type="InterPro" id="IPR011330">
    <property type="entry name" value="Glyco_hydro/deAcase_b/a-brl"/>
</dbReference>
<dbReference type="Gene3D" id="2.70.98.30">
    <property type="entry name" value="Golgi alpha-mannosidase II, domain 4"/>
    <property type="match status" value="1"/>
</dbReference>
<dbReference type="Pfam" id="PF17677">
    <property type="entry name" value="Glyco_hydro38C2"/>
    <property type="match status" value="1"/>
</dbReference>
<dbReference type="GO" id="GO:0030246">
    <property type="term" value="F:carbohydrate binding"/>
    <property type="evidence" value="ECO:0007669"/>
    <property type="project" value="InterPro"/>
</dbReference>
<dbReference type="InterPro" id="IPR041509">
    <property type="entry name" value="GH38_beta-1"/>
</dbReference>
<accession>A0A220U2E8</accession>